<dbReference type="Gene3D" id="3.40.1440.10">
    <property type="entry name" value="GIY-YIG endonuclease"/>
    <property type="match status" value="1"/>
</dbReference>
<evidence type="ECO:0000256" key="2">
    <source>
        <dbReference type="ARBA" id="ARBA00022692"/>
    </source>
</evidence>
<keyword evidence="3" id="KW-1133">Transmembrane helix</keyword>
<dbReference type="GO" id="GO:0004930">
    <property type="term" value="F:G protein-coupled receptor activity"/>
    <property type="evidence" value="ECO:0007669"/>
    <property type="project" value="InterPro"/>
</dbReference>
<evidence type="ECO:0000256" key="5">
    <source>
        <dbReference type="ARBA" id="ARBA00023170"/>
    </source>
</evidence>
<dbReference type="Gene3D" id="3.40.50.2300">
    <property type="match status" value="2"/>
</dbReference>
<dbReference type="Pfam" id="PF01094">
    <property type="entry name" value="ANF_receptor"/>
    <property type="match status" value="1"/>
</dbReference>
<keyword evidence="4" id="KW-0472">Membrane</keyword>
<dbReference type="InterPro" id="IPR000305">
    <property type="entry name" value="GIY-YIG_endonuc"/>
</dbReference>
<dbReference type="InterPro" id="IPR001828">
    <property type="entry name" value="ANF_lig-bd_rcpt"/>
</dbReference>
<keyword evidence="6" id="KW-0325">Glycoprotein</keyword>
<dbReference type="FunFam" id="3.40.50.2300:FF:000112">
    <property type="entry name" value="Uncharacterized protein"/>
    <property type="match status" value="1"/>
</dbReference>
<dbReference type="AlphaFoldDB" id="A0A974GZR0"/>
<comment type="subcellular location">
    <subcellularLocation>
        <location evidence="1">Membrane</location>
        <topology evidence="1">Multi-pass membrane protein</topology>
    </subcellularLocation>
</comment>
<evidence type="ECO:0000313" key="8">
    <source>
        <dbReference type="EMBL" id="OCT56601.1"/>
    </source>
</evidence>
<evidence type="ECO:0000256" key="6">
    <source>
        <dbReference type="ARBA" id="ARBA00023180"/>
    </source>
</evidence>
<dbReference type="SUPFAM" id="SSF82771">
    <property type="entry name" value="GIY-YIG endonuclease"/>
    <property type="match status" value="1"/>
</dbReference>
<gene>
    <name evidence="8" type="ORF">XELAEV_18004634mg</name>
</gene>
<accession>A0A974GZR0</accession>
<dbReference type="PRINTS" id="PR00248">
    <property type="entry name" value="GPCRMGR"/>
</dbReference>
<proteinExistence type="predicted"/>
<dbReference type="SUPFAM" id="SSF53822">
    <property type="entry name" value="Periplasmic binding protein-like I"/>
    <property type="match status" value="1"/>
</dbReference>
<protein>
    <recommendedName>
        <fullName evidence="7">GIY-YIG domain-containing protein</fullName>
    </recommendedName>
</protein>
<keyword evidence="5" id="KW-0675">Receptor</keyword>
<dbReference type="InterPro" id="IPR000337">
    <property type="entry name" value="GPCR_3"/>
</dbReference>
<name>A0A974GZR0_XENLA</name>
<organism evidence="8">
    <name type="scientific">Xenopus laevis</name>
    <name type="common">African clawed frog</name>
    <dbReference type="NCBI Taxonomy" id="8355"/>
    <lineage>
        <taxon>Eukaryota</taxon>
        <taxon>Metazoa</taxon>
        <taxon>Chordata</taxon>
        <taxon>Craniata</taxon>
        <taxon>Vertebrata</taxon>
        <taxon>Euteleostomi</taxon>
        <taxon>Amphibia</taxon>
        <taxon>Batrachia</taxon>
        <taxon>Anura</taxon>
        <taxon>Pipoidea</taxon>
        <taxon>Pipidae</taxon>
        <taxon>Xenopodinae</taxon>
        <taxon>Xenopus</taxon>
        <taxon>Xenopus</taxon>
    </lineage>
</organism>
<reference evidence="8" key="1">
    <citation type="submission" date="2016-05" db="EMBL/GenBank/DDBJ databases">
        <title>WGS assembly of Xenopus laevis.</title>
        <authorList>
            <person name="Session A."/>
            <person name="Uno Y."/>
            <person name="Kwon T."/>
            <person name="Chapman J."/>
            <person name="Toyoda A."/>
            <person name="Takahashi S."/>
            <person name="Fukui A."/>
            <person name="Hikosaka A."/>
            <person name="Putnam N."/>
            <person name="Stites J."/>
            <person name="Van Heeringen S."/>
            <person name="Quigley I."/>
            <person name="Heinz S."/>
            <person name="Hellsten U."/>
            <person name="Lyons J."/>
            <person name="Suzuki A."/>
            <person name="Kondo M."/>
            <person name="Ogino H."/>
            <person name="Ochi H."/>
            <person name="Bogdanovic O."/>
            <person name="Lister R."/>
            <person name="Georgiou G."/>
            <person name="Paranjpe S."/>
            <person name="Van Kruijsbergen I."/>
            <person name="Mozaffari S."/>
            <person name="Shu S."/>
            <person name="Schmutz J."/>
            <person name="Jenkins J."/>
            <person name="Grimwood J."/>
            <person name="Carlson J."/>
            <person name="Mitros T."/>
            <person name="Simakov O."/>
            <person name="Heald R."/>
            <person name="Miller K."/>
            <person name="Haudenschild C."/>
            <person name="Kuroki Y."/>
            <person name="Tanaka T."/>
            <person name="Michiue T."/>
            <person name="Watanabe M."/>
            <person name="Kinoshita T."/>
            <person name="Ohta Y."/>
            <person name="Mawaribuchi S."/>
            <person name="Suzuki Y."/>
            <person name="Haramoto Y."/>
            <person name="Yamamoto T."/>
            <person name="Takagi C."/>
            <person name="Kitzman J."/>
            <person name="Shendure J."/>
            <person name="Nakayama T."/>
            <person name="Izutsu Y."/>
            <person name="Robert J."/>
            <person name="Dichmann D."/>
            <person name="Flajnik M."/>
            <person name="Houston D."/>
            <person name="Marcotte E."/>
            <person name="Wallingford J."/>
            <person name="Ito Y."/>
            <person name="Asashima M."/>
            <person name="Ueno N."/>
            <person name="Matsuda Y."/>
            <person name="Jan Veenstra G."/>
            <person name="Fujiyama A."/>
            <person name="Harland R."/>
            <person name="Taira M."/>
            <person name="Rokhsar D.S."/>
        </authorList>
    </citation>
    <scope>NUCLEOTIDE SEQUENCE</scope>
    <source>
        <strain evidence="8">J</strain>
        <tissue evidence="8">Blood</tissue>
    </source>
</reference>
<dbReference type="InterPro" id="IPR035901">
    <property type="entry name" value="GIY-YIG_endonuc_sf"/>
</dbReference>
<evidence type="ECO:0000256" key="1">
    <source>
        <dbReference type="ARBA" id="ARBA00004141"/>
    </source>
</evidence>
<dbReference type="InterPro" id="IPR000068">
    <property type="entry name" value="GPCR_3_Ca_sens_rcpt-rel"/>
</dbReference>
<dbReference type="GO" id="GO:0005886">
    <property type="term" value="C:plasma membrane"/>
    <property type="evidence" value="ECO:0007669"/>
    <property type="project" value="TreeGrafter"/>
</dbReference>
<dbReference type="InterPro" id="IPR028082">
    <property type="entry name" value="Peripla_BP_I"/>
</dbReference>
<keyword evidence="2" id="KW-0812">Transmembrane</keyword>
<dbReference type="PANTHER" id="PTHR24061">
    <property type="entry name" value="CALCIUM-SENSING RECEPTOR-RELATED"/>
    <property type="match status" value="1"/>
</dbReference>
<evidence type="ECO:0000256" key="4">
    <source>
        <dbReference type="ARBA" id="ARBA00023136"/>
    </source>
</evidence>
<dbReference type="EMBL" id="KV467261">
    <property type="protein sequence ID" value="OCT56601.1"/>
    <property type="molecule type" value="Genomic_DNA"/>
</dbReference>
<feature type="domain" description="GIY-YIG" evidence="7">
    <location>
        <begin position="577"/>
        <end position="674"/>
    </location>
</feature>
<dbReference type="PROSITE" id="PS50164">
    <property type="entry name" value="GIY_YIG"/>
    <property type="match status" value="1"/>
</dbReference>
<dbReference type="PANTHER" id="PTHR24061:SF588">
    <property type="entry name" value="VOMERONASAL TYPE-2 RECEPTOR 26"/>
    <property type="match status" value="1"/>
</dbReference>
<evidence type="ECO:0000259" key="7">
    <source>
        <dbReference type="PROSITE" id="PS50164"/>
    </source>
</evidence>
<sequence length="684" mass="80312">MPHTEYWAVHSTRFMALATSSGANKHPKHQISYGATDSLLSDRVTFPYFFRTVQSDHHHYFSLCKLLKYFGWNWIGIITSDDENGEKEQELLVKYLSTHGICVEFTIKIKEIQQNDFNKTGLYEKTIDESSANIIILCGTVNVGITTNLLTLTHILSQKTIILSSKWESFIHVLEYCGKMVHGSLVFSSHFIYPTSMYRFRQFAAGRHPLKYPRDILLKDIFMLYFCMPSNHKRNRFYHHLYPIQPHNCSGEERLTDLAEFNNTHHYPSVFLAVRMMSHGLQSLISKQTAEKYIKGLTYRHQLHHYLKKVTFPNTENQTSYFDENGEFFTQHGLHNLFFNDRVSLDWRQIGMYTPWAQPDQKLRITLELIRWKTPDNKETTTNNLLHAESQHPTNTISWIPVGQYLRLRRICSTQQARKLYTRFKERGYTHNSLKKDYKRALDTDRQDLLVVKKNRRQDTGKDKKVFRLIGDYNAEHNEITKIIKKHWHILHQDHQLSKVIGMNPLITYRRSKNLHDKLTHSHYTCSAKPTWLTSKITGCYKCGNCIACPLVERTSTIILTRDNIEYKLKNYMNCKSTYIVYIMQCICGKHYVGKTLREFRRRIQEHVGDVKHKRNTSVAVHINEYHNGNTSAMKFMVVEQLNQTSRVGEVNKKLLQTEARWIYAMNSRSPVGLNEGFTFSPFL</sequence>
<evidence type="ECO:0000256" key="3">
    <source>
        <dbReference type="ARBA" id="ARBA00022989"/>
    </source>
</evidence>
<dbReference type="Proteomes" id="UP000694892">
    <property type="component" value="Unassembled WGS sequence"/>
</dbReference>